<comment type="caution">
    <text evidence="9">The sequence shown here is derived from an EMBL/GenBank/DDBJ whole genome shotgun (WGS) entry which is preliminary data.</text>
</comment>
<feature type="transmembrane region" description="Helical" evidence="8">
    <location>
        <begin position="115"/>
        <end position="135"/>
    </location>
</feature>
<dbReference type="Pfam" id="PF08449">
    <property type="entry name" value="UAA"/>
    <property type="match status" value="1"/>
</dbReference>
<evidence type="ECO:0000256" key="8">
    <source>
        <dbReference type="SAM" id="Phobius"/>
    </source>
</evidence>
<dbReference type="GO" id="GO:0000139">
    <property type="term" value="C:Golgi membrane"/>
    <property type="evidence" value="ECO:0007669"/>
    <property type="project" value="TreeGrafter"/>
</dbReference>
<feature type="transmembrane region" description="Helical" evidence="8">
    <location>
        <begin position="306"/>
        <end position="324"/>
    </location>
</feature>
<sequence length="465" mass="52158">MRSKIVIGTVLVLWAVLTWLFGHLYQELLNVYEQSDSLIDSDYSWCFRLLLNLVGYSTVLVPGYMLYKYLEKTNYFDKITNKTWLSRVLFACFGEPGEKLPEAVKPAKVNDTREGFELVFCFVGLMGAYLVWGLLQEKIMTQNYVMADGSLVRFNDSQLLVFINRLLAFLIALGRLLWTGQPIIAAPLYKFSYCSLTNIISAWCQYEALKFVSFPTQVLSKSCKVIPVMLMGKLISRNKYEMYEYVTAILISVGMVLFMYGSHDDYAVSAATTGSGVALLALYMACDSFTSSWQAALFARHSPRPLQMLAAVNLCSLALTAAALRHHARVRDRTRLLQHPVFVMDCLLLSLSSAVGQMLIYRTIARFGAVVFTIIMTLRQAVSILVSCAVYGQACCSLHITWCRAGVYSVRCVQAVSILVSCAVYGHGVSWRGAGGVLLVFAAAALRIYCRERTRRRAQLIRRTP</sequence>
<evidence type="ECO:0000256" key="5">
    <source>
        <dbReference type="ARBA" id="ARBA00022989"/>
    </source>
</evidence>
<keyword evidence="6 8" id="KW-0472">Membrane</keyword>
<dbReference type="AlphaFoldDB" id="A0A8S3X0F7"/>
<dbReference type="InterPro" id="IPR013657">
    <property type="entry name" value="SCL35B1-4/HUT1"/>
</dbReference>
<proteinExistence type="inferred from homology"/>
<name>A0A8S3X0F7_PARAO</name>
<evidence type="ECO:0000256" key="6">
    <source>
        <dbReference type="ARBA" id="ARBA00023136"/>
    </source>
</evidence>
<comment type="subcellular location">
    <subcellularLocation>
        <location evidence="1">Membrane</location>
        <topology evidence="1">Multi-pass membrane protein</topology>
    </subcellularLocation>
</comment>
<protein>
    <recommendedName>
        <fullName evidence="7">Adenosine 3'-phospho 5'-phosphosulfate transporter 1</fullName>
    </recommendedName>
</protein>
<evidence type="ECO:0000313" key="9">
    <source>
        <dbReference type="EMBL" id="CAG4990924.1"/>
    </source>
</evidence>
<dbReference type="GO" id="GO:0046964">
    <property type="term" value="F:3'-phosphoadenosine 5'-phosphosulfate transmembrane transporter activity"/>
    <property type="evidence" value="ECO:0007669"/>
    <property type="project" value="TreeGrafter"/>
</dbReference>
<dbReference type="Proteomes" id="UP000691718">
    <property type="component" value="Unassembled WGS sequence"/>
</dbReference>
<keyword evidence="5 8" id="KW-1133">Transmembrane helix</keyword>
<feature type="transmembrane region" description="Helical" evidence="8">
    <location>
        <begin position="242"/>
        <end position="260"/>
    </location>
</feature>
<evidence type="ECO:0000256" key="7">
    <source>
        <dbReference type="ARBA" id="ARBA00039668"/>
    </source>
</evidence>
<feature type="transmembrane region" description="Helical" evidence="8">
    <location>
        <begin position="429"/>
        <end position="450"/>
    </location>
</feature>
<dbReference type="EMBL" id="CAJQZP010000881">
    <property type="protein sequence ID" value="CAG4990924.1"/>
    <property type="molecule type" value="Genomic_DNA"/>
</dbReference>
<accession>A0A8S3X0F7</accession>
<gene>
    <name evidence="9" type="ORF">PAPOLLO_LOCUS12039</name>
</gene>
<evidence type="ECO:0000256" key="1">
    <source>
        <dbReference type="ARBA" id="ARBA00004141"/>
    </source>
</evidence>
<comment type="similarity">
    <text evidence="2">Belongs to the nucleotide-sugar transporter family. SLC35B subfamily.</text>
</comment>
<dbReference type="OrthoDB" id="10035043at2759"/>
<keyword evidence="3" id="KW-0813">Transport</keyword>
<evidence type="ECO:0000256" key="3">
    <source>
        <dbReference type="ARBA" id="ARBA00022448"/>
    </source>
</evidence>
<keyword evidence="10" id="KW-1185">Reference proteome</keyword>
<feature type="transmembrane region" description="Helical" evidence="8">
    <location>
        <begin position="159"/>
        <end position="178"/>
    </location>
</feature>
<feature type="transmembrane region" description="Helical" evidence="8">
    <location>
        <begin position="367"/>
        <end position="392"/>
    </location>
</feature>
<organism evidence="9 10">
    <name type="scientific">Parnassius apollo</name>
    <name type="common">Apollo butterfly</name>
    <name type="synonym">Papilio apollo</name>
    <dbReference type="NCBI Taxonomy" id="110799"/>
    <lineage>
        <taxon>Eukaryota</taxon>
        <taxon>Metazoa</taxon>
        <taxon>Ecdysozoa</taxon>
        <taxon>Arthropoda</taxon>
        <taxon>Hexapoda</taxon>
        <taxon>Insecta</taxon>
        <taxon>Pterygota</taxon>
        <taxon>Neoptera</taxon>
        <taxon>Endopterygota</taxon>
        <taxon>Lepidoptera</taxon>
        <taxon>Glossata</taxon>
        <taxon>Ditrysia</taxon>
        <taxon>Papilionoidea</taxon>
        <taxon>Papilionidae</taxon>
        <taxon>Parnassiinae</taxon>
        <taxon>Parnassini</taxon>
        <taxon>Parnassius</taxon>
        <taxon>Parnassius</taxon>
    </lineage>
</organism>
<feature type="transmembrane region" description="Helical" evidence="8">
    <location>
        <begin position="45"/>
        <end position="67"/>
    </location>
</feature>
<evidence type="ECO:0000256" key="4">
    <source>
        <dbReference type="ARBA" id="ARBA00022692"/>
    </source>
</evidence>
<feature type="transmembrane region" description="Helical" evidence="8">
    <location>
        <begin position="336"/>
        <end position="355"/>
    </location>
</feature>
<evidence type="ECO:0000256" key="2">
    <source>
        <dbReference type="ARBA" id="ARBA00010694"/>
    </source>
</evidence>
<reference evidence="9" key="1">
    <citation type="submission" date="2021-04" db="EMBL/GenBank/DDBJ databases">
        <authorList>
            <person name="Tunstrom K."/>
        </authorList>
    </citation>
    <scope>NUCLEOTIDE SEQUENCE</scope>
</reference>
<dbReference type="PANTHER" id="PTHR10778:SF13">
    <property type="entry name" value="ADENOSINE 3'-PHOSPHO 5'-PHOSPHOSULFATE TRANSPORTER 1"/>
    <property type="match status" value="1"/>
</dbReference>
<feature type="transmembrane region" description="Helical" evidence="8">
    <location>
        <begin position="5"/>
        <end position="25"/>
    </location>
</feature>
<keyword evidence="4 8" id="KW-0812">Transmembrane</keyword>
<evidence type="ECO:0000313" key="10">
    <source>
        <dbReference type="Proteomes" id="UP000691718"/>
    </source>
</evidence>
<dbReference type="GO" id="GO:0005789">
    <property type="term" value="C:endoplasmic reticulum membrane"/>
    <property type="evidence" value="ECO:0007669"/>
    <property type="project" value="TreeGrafter"/>
</dbReference>
<dbReference type="PANTHER" id="PTHR10778">
    <property type="entry name" value="SOLUTE CARRIER FAMILY 35 MEMBER B"/>
    <property type="match status" value="1"/>
</dbReference>